<name>A0A835CJ64_9FABA</name>
<dbReference type="PANTHER" id="PTHR33067">
    <property type="entry name" value="RNA-DIRECTED DNA POLYMERASE-RELATED"/>
    <property type="match status" value="1"/>
</dbReference>
<keyword evidence="2" id="KW-1185">Reference proteome</keyword>
<sequence length="159" mass="18182">MLQLADHSIAFPRGVIEDVLVKVDKFIFPAYFIMKKIERFPLFWSDPSWPLGEPSLMFKRAKVQEEEVTFNVSKAMKLPDEPEGCFRANVIESSIASTVKEVMMKSHSIYPLEAAITSARELFDLLNSYKKLLWSGCSNHSELSYAVRMLSIKTKENIS</sequence>
<dbReference type="AlphaFoldDB" id="A0A835CJ64"/>
<dbReference type="Proteomes" id="UP000634136">
    <property type="component" value="Unassembled WGS sequence"/>
</dbReference>
<gene>
    <name evidence="1" type="ORF">G2W53_001164</name>
</gene>
<dbReference type="OrthoDB" id="1744168at2759"/>
<proteinExistence type="predicted"/>
<dbReference type="PANTHER" id="PTHR33067:SF9">
    <property type="entry name" value="RNA-DIRECTED DNA POLYMERASE"/>
    <property type="match status" value="1"/>
</dbReference>
<evidence type="ECO:0000313" key="2">
    <source>
        <dbReference type="Proteomes" id="UP000634136"/>
    </source>
</evidence>
<accession>A0A835CJ64</accession>
<organism evidence="1 2">
    <name type="scientific">Senna tora</name>
    <dbReference type="NCBI Taxonomy" id="362788"/>
    <lineage>
        <taxon>Eukaryota</taxon>
        <taxon>Viridiplantae</taxon>
        <taxon>Streptophyta</taxon>
        <taxon>Embryophyta</taxon>
        <taxon>Tracheophyta</taxon>
        <taxon>Spermatophyta</taxon>
        <taxon>Magnoliopsida</taxon>
        <taxon>eudicotyledons</taxon>
        <taxon>Gunneridae</taxon>
        <taxon>Pentapetalae</taxon>
        <taxon>rosids</taxon>
        <taxon>fabids</taxon>
        <taxon>Fabales</taxon>
        <taxon>Fabaceae</taxon>
        <taxon>Caesalpinioideae</taxon>
        <taxon>Cassia clade</taxon>
        <taxon>Senna</taxon>
    </lineage>
</organism>
<protein>
    <submittedName>
        <fullName evidence="1">Aspartic peptidase domain containing protein</fullName>
    </submittedName>
</protein>
<dbReference type="EMBL" id="JAAIUW010000001">
    <property type="protein sequence ID" value="KAF7844259.1"/>
    <property type="molecule type" value="Genomic_DNA"/>
</dbReference>
<evidence type="ECO:0000313" key="1">
    <source>
        <dbReference type="EMBL" id="KAF7844259.1"/>
    </source>
</evidence>
<comment type="caution">
    <text evidence="1">The sequence shown here is derived from an EMBL/GenBank/DDBJ whole genome shotgun (WGS) entry which is preliminary data.</text>
</comment>
<reference evidence="1" key="1">
    <citation type="submission" date="2020-09" db="EMBL/GenBank/DDBJ databases">
        <title>Genome-Enabled Discovery of Anthraquinone Biosynthesis in Senna tora.</title>
        <authorList>
            <person name="Kang S.-H."/>
            <person name="Pandey R.P."/>
            <person name="Lee C.-M."/>
            <person name="Sim J.-S."/>
            <person name="Jeong J.-T."/>
            <person name="Choi B.-S."/>
            <person name="Jung M."/>
            <person name="Ginzburg D."/>
            <person name="Zhao K."/>
            <person name="Won S.Y."/>
            <person name="Oh T.-J."/>
            <person name="Yu Y."/>
            <person name="Kim N.-H."/>
            <person name="Lee O.R."/>
            <person name="Lee T.-H."/>
            <person name="Bashyal P."/>
            <person name="Kim T.-S."/>
            <person name="Lee W.-H."/>
            <person name="Kawkins C."/>
            <person name="Kim C.-K."/>
            <person name="Kim J.S."/>
            <person name="Ahn B.O."/>
            <person name="Rhee S.Y."/>
            <person name="Sohng J.K."/>
        </authorList>
    </citation>
    <scope>NUCLEOTIDE SEQUENCE</scope>
    <source>
        <tissue evidence="1">Leaf</tissue>
    </source>
</reference>